<keyword evidence="2" id="KW-1133">Transmembrane helix</keyword>
<dbReference type="Proteomes" id="UP000292665">
    <property type="component" value="Unassembled WGS sequence"/>
</dbReference>
<gene>
    <name evidence="4" type="ORF">EAI93_06570</name>
</gene>
<evidence type="ECO:0000259" key="3">
    <source>
        <dbReference type="Pfam" id="PF13240"/>
    </source>
</evidence>
<evidence type="ECO:0000313" key="4">
    <source>
        <dbReference type="EMBL" id="RYS80244.1"/>
    </source>
</evidence>
<evidence type="ECO:0000256" key="1">
    <source>
        <dbReference type="SAM" id="MobiDB-lite"/>
    </source>
</evidence>
<sequence>MFCENCGKEIKDENKFCPYCGASVQPEQNGEQPEQSAQPEQKSEQPEQSAQPEQKSEQPKQSAQSEQKSKQPKQYVQSEQRLTQKETTGNSSADVKNKGVSHPAPKKKKTAVVIGIIAMAAVIIIGIIAAVKMFGSSDAKETAKDSTYKEVKENAAEKESKPAKKENVKPKKETDGEMKKDSGQEEKKEEKDNSKREAVLTDPVTMGWAGTYKDDDSGDRLVIASIGYEWSYVIYTSSGQIFEKESECGAFGDYLEGQYYTFYKNENGLLSVTSGAGKGWGNYRRISGTYTPDLEIEGTYENDTTTMIVYDQMAEASTKYVPTGSDIAAVRVEYNNGLVIDGRLYTQGDGGLSIIDSVSKEIYGIATFENGEVKVTGSGFDGILKSK</sequence>
<evidence type="ECO:0000256" key="2">
    <source>
        <dbReference type="SAM" id="Phobius"/>
    </source>
</evidence>
<protein>
    <submittedName>
        <fullName evidence="4">Zinc-ribbon domain-containing protein</fullName>
    </submittedName>
</protein>
<dbReference type="InterPro" id="IPR026870">
    <property type="entry name" value="Zinc_ribbon_dom"/>
</dbReference>
<feature type="region of interest" description="Disordered" evidence="1">
    <location>
        <begin position="17"/>
        <end position="108"/>
    </location>
</feature>
<dbReference type="RefSeq" id="WP_129794858.1">
    <property type="nucleotide sequence ID" value="NZ_CATXVX010000035.1"/>
</dbReference>
<organism evidence="4 5">
    <name type="scientific">[Ruminococcus] torques</name>
    <dbReference type="NCBI Taxonomy" id="33039"/>
    <lineage>
        <taxon>Bacteria</taxon>
        <taxon>Bacillati</taxon>
        <taxon>Bacillota</taxon>
        <taxon>Clostridia</taxon>
        <taxon>Lachnospirales</taxon>
        <taxon>Lachnospiraceae</taxon>
        <taxon>Mediterraneibacter</taxon>
    </lineage>
</organism>
<dbReference type="AlphaFoldDB" id="A0A4Q5C942"/>
<name>A0A4Q5C942_9FIRM</name>
<feature type="compositionally biased region" description="Polar residues" evidence="1">
    <location>
        <begin position="75"/>
        <end position="94"/>
    </location>
</feature>
<feature type="region of interest" description="Disordered" evidence="1">
    <location>
        <begin position="140"/>
        <end position="199"/>
    </location>
</feature>
<keyword evidence="2" id="KW-0472">Membrane</keyword>
<accession>A0A4Q5C942</accession>
<reference evidence="4 5" key="1">
    <citation type="journal article" date="2019" name="Science, e1252229">
        <title>Invertible promoters mediate bacterial phase variation, antibiotic resistance, and host adaptation in the gut.</title>
        <authorList>
            <person name="Jiang X."/>
            <person name="Hall A.B."/>
            <person name="Arthur T.D."/>
            <person name="Plichta D.R."/>
            <person name="Covington C.T."/>
            <person name="Poyet M."/>
            <person name="Crothers J."/>
            <person name="Moses P.L."/>
            <person name="Tolonen A.C."/>
            <person name="Vlamakis H."/>
            <person name="Alm E.J."/>
            <person name="Xavier R.J."/>
        </authorList>
    </citation>
    <scope>NUCLEOTIDE SEQUENCE [LARGE SCALE GENOMIC DNA]</scope>
    <source>
        <strain evidence="5">aa_0143</strain>
    </source>
</reference>
<keyword evidence="2" id="KW-0812">Transmembrane</keyword>
<dbReference type="Pfam" id="PF13240">
    <property type="entry name" value="Zn_Ribbon_1"/>
    <property type="match status" value="1"/>
</dbReference>
<evidence type="ECO:0000313" key="5">
    <source>
        <dbReference type="Proteomes" id="UP000292665"/>
    </source>
</evidence>
<feature type="transmembrane region" description="Helical" evidence="2">
    <location>
        <begin position="111"/>
        <end position="131"/>
    </location>
</feature>
<dbReference type="EMBL" id="RCYR01000010">
    <property type="protein sequence ID" value="RYS80244.1"/>
    <property type="molecule type" value="Genomic_DNA"/>
</dbReference>
<comment type="caution">
    <text evidence="4">The sequence shown here is derived from an EMBL/GenBank/DDBJ whole genome shotgun (WGS) entry which is preliminary data.</text>
</comment>
<proteinExistence type="predicted"/>
<feature type="domain" description="Zinc-ribbon" evidence="3">
    <location>
        <begin position="2"/>
        <end position="24"/>
    </location>
</feature>
<feature type="compositionally biased region" description="Low complexity" evidence="1">
    <location>
        <begin position="31"/>
        <end position="66"/>
    </location>
</feature>